<dbReference type="Gene3D" id="1.10.760.10">
    <property type="entry name" value="Cytochrome c-like domain"/>
    <property type="match status" value="1"/>
</dbReference>
<keyword evidence="3 4" id="KW-0408">Iron</keyword>
<keyword evidence="9" id="KW-1185">Reference proteome</keyword>
<dbReference type="GO" id="GO:0009055">
    <property type="term" value="F:electron transfer activity"/>
    <property type="evidence" value="ECO:0007669"/>
    <property type="project" value="InterPro"/>
</dbReference>
<dbReference type="GO" id="GO:0020037">
    <property type="term" value="F:heme binding"/>
    <property type="evidence" value="ECO:0007669"/>
    <property type="project" value="InterPro"/>
</dbReference>
<keyword evidence="6" id="KW-0732">Signal</keyword>
<dbReference type="EMBL" id="CP054491">
    <property type="protein sequence ID" value="QKQ25206.1"/>
    <property type="molecule type" value="Genomic_DNA"/>
</dbReference>
<dbReference type="SUPFAM" id="SSF46626">
    <property type="entry name" value="Cytochrome c"/>
    <property type="match status" value="1"/>
</dbReference>
<gene>
    <name evidence="8" type="ORF">HUE57_02045</name>
</gene>
<protein>
    <recommendedName>
        <fullName evidence="7">Cytochrome c domain-containing protein</fullName>
    </recommendedName>
</protein>
<feature type="domain" description="Cytochrome c" evidence="7">
    <location>
        <begin position="55"/>
        <end position="159"/>
    </location>
</feature>
<dbReference type="InterPro" id="IPR036909">
    <property type="entry name" value="Cyt_c-like_dom_sf"/>
</dbReference>
<dbReference type="AlphaFoldDB" id="A0A6N0HSD4"/>
<dbReference type="Pfam" id="PF03150">
    <property type="entry name" value="CCP_MauG"/>
    <property type="match status" value="1"/>
</dbReference>
<dbReference type="InterPro" id="IPR004852">
    <property type="entry name" value="Di-haem_cyt_c_peroxidsae"/>
</dbReference>
<feature type="compositionally biased region" description="Polar residues" evidence="5">
    <location>
        <begin position="123"/>
        <end position="136"/>
    </location>
</feature>
<evidence type="ECO:0000256" key="5">
    <source>
        <dbReference type="SAM" id="MobiDB-lite"/>
    </source>
</evidence>
<evidence type="ECO:0000256" key="3">
    <source>
        <dbReference type="ARBA" id="ARBA00023004"/>
    </source>
</evidence>
<proteinExistence type="predicted"/>
<evidence type="ECO:0000313" key="9">
    <source>
        <dbReference type="Proteomes" id="UP000509658"/>
    </source>
</evidence>
<dbReference type="PROSITE" id="PS51007">
    <property type="entry name" value="CYTC"/>
    <property type="match status" value="1"/>
</dbReference>
<dbReference type="GO" id="GO:0016491">
    <property type="term" value="F:oxidoreductase activity"/>
    <property type="evidence" value="ECO:0007669"/>
    <property type="project" value="InterPro"/>
</dbReference>
<evidence type="ECO:0000256" key="1">
    <source>
        <dbReference type="ARBA" id="ARBA00022617"/>
    </source>
</evidence>
<feature type="signal peptide" evidence="6">
    <location>
        <begin position="1"/>
        <end position="21"/>
    </location>
</feature>
<evidence type="ECO:0000313" key="8">
    <source>
        <dbReference type="EMBL" id="QKQ25206.1"/>
    </source>
</evidence>
<dbReference type="InterPro" id="IPR009056">
    <property type="entry name" value="Cyt_c-like_dom"/>
</dbReference>
<name>A0A6N0HSD4_9GAMM</name>
<feature type="compositionally biased region" description="Polar residues" evidence="5">
    <location>
        <begin position="104"/>
        <end position="113"/>
    </location>
</feature>
<dbReference type="GO" id="GO:0046872">
    <property type="term" value="F:metal ion binding"/>
    <property type="evidence" value="ECO:0007669"/>
    <property type="project" value="UniProtKB-KW"/>
</dbReference>
<feature type="chain" id="PRO_5026964262" description="Cytochrome c domain-containing protein" evidence="6">
    <location>
        <begin position="22"/>
        <end position="164"/>
    </location>
</feature>
<feature type="compositionally biased region" description="Basic and acidic residues" evidence="5">
    <location>
        <begin position="146"/>
        <end position="155"/>
    </location>
</feature>
<evidence type="ECO:0000256" key="4">
    <source>
        <dbReference type="PROSITE-ProRule" id="PRU00433"/>
    </source>
</evidence>
<evidence type="ECO:0000256" key="2">
    <source>
        <dbReference type="ARBA" id="ARBA00022723"/>
    </source>
</evidence>
<keyword evidence="2 4" id="KW-0479">Metal-binding</keyword>
<dbReference type="Proteomes" id="UP000509658">
    <property type="component" value="Chromosome"/>
</dbReference>
<keyword evidence="1 4" id="KW-0349">Heme</keyword>
<organism evidence="8 9">
    <name type="scientific">Candidatus Reidiella endopervernicosa</name>
    <dbReference type="NCBI Taxonomy" id="2738883"/>
    <lineage>
        <taxon>Bacteria</taxon>
        <taxon>Pseudomonadati</taxon>
        <taxon>Pseudomonadota</taxon>
        <taxon>Gammaproteobacteria</taxon>
        <taxon>Candidatus Reidiella</taxon>
    </lineage>
</organism>
<evidence type="ECO:0000259" key="7">
    <source>
        <dbReference type="PROSITE" id="PS51007"/>
    </source>
</evidence>
<feature type="region of interest" description="Disordered" evidence="5">
    <location>
        <begin position="86"/>
        <end position="164"/>
    </location>
</feature>
<accession>A0A6N0HSD4</accession>
<reference evidence="8 9" key="1">
    <citation type="submission" date="2020-05" db="EMBL/GenBank/DDBJ databases">
        <title>Horizontal transmission and recombination maintain forever young bacterial symbiont genomes.</title>
        <authorList>
            <person name="Russell S.L."/>
            <person name="Pepper-Tunick E."/>
            <person name="Svedberg J."/>
            <person name="Byrne A."/>
            <person name="Ruelas Castillo J."/>
            <person name="Vollmers C."/>
            <person name="Beinart R.A."/>
            <person name="Corbett-Detig R."/>
        </authorList>
    </citation>
    <scope>NUCLEOTIDE SEQUENCE [LARGE SCALE GENOMIC DNA]</scope>
    <source>
        <strain evidence="8">Santa_Monica_outfall</strain>
    </source>
</reference>
<sequence>MKLRTLSIISMALMLNVGCNSGGSSGVSIEAADTAASDTNTETIDEATETTITTDIETLGGLIYNDDNLSSPPSQSCASCHTIGVGFDDPDSGDPTSLGADGSSIGNRNSPTTGYAAPIPEPQTVTRTLPDGTTRQAFIGGQFLDGRADTLEEQAKGPSSTRSR</sequence>
<dbReference type="KEGG" id="rev:HUE57_02045"/>
<evidence type="ECO:0000256" key="6">
    <source>
        <dbReference type="SAM" id="SignalP"/>
    </source>
</evidence>